<accession>A0A4R5UWH5</accession>
<evidence type="ECO:0000256" key="1">
    <source>
        <dbReference type="SAM" id="SignalP"/>
    </source>
</evidence>
<feature type="signal peptide" evidence="1">
    <location>
        <begin position="1"/>
        <end position="20"/>
    </location>
</feature>
<organism evidence="2 3">
    <name type="scientific">Algoriphagus formosus</name>
    <dbReference type="NCBI Taxonomy" id="2007308"/>
    <lineage>
        <taxon>Bacteria</taxon>
        <taxon>Pseudomonadati</taxon>
        <taxon>Bacteroidota</taxon>
        <taxon>Cytophagia</taxon>
        <taxon>Cytophagales</taxon>
        <taxon>Cyclobacteriaceae</taxon>
        <taxon>Algoriphagus</taxon>
    </lineage>
</organism>
<protein>
    <recommendedName>
        <fullName evidence="4">Outer membrane protein beta-barrel domain-containing protein</fullName>
    </recommendedName>
</protein>
<keyword evidence="3" id="KW-1185">Reference proteome</keyword>
<dbReference type="RefSeq" id="WP_133391153.1">
    <property type="nucleotide sequence ID" value="NZ_SMUW01000035.1"/>
</dbReference>
<comment type="caution">
    <text evidence="2">The sequence shown here is derived from an EMBL/GenBank/DDBJ whole genome shotgun (WGS) entry which is preliminary data.</text>
</comment>
<dbReference type="AlphaFoldDB" id="A0A4R5UWH5"/>
<evidence type="ECO:0008006" key="4">
    <source>
        <dbReference type="Google" id="ProtNLM"/>
    </source>
</evidence>
<sequence length="187" mass="20039">MKKLVLGLVIMLVIVFDSNAQESKVEVRAGYGVLSAQAIGSVLSNSIVGGLDGYEKTDISSGGALIFSLLFNPSNRISFGLDFGYEKLDVIYESPSQANITSKDRFITVMPRVDLRYVNKEAYSLYGSLAAGGSFLSAERGNESEQGVAFAYQITPIGIRFGNNIALFAEAGFGFRGLLNAGLSVRL</sequence>
<evidence type="ECO:0000313" key="2">
    <source>
        <dbReference type="EMBL" id="TDK43455.1"/>
    </source>
</evidence>
<proteinExistence type="predicted"/>
<gene>
    <name evidence="2" type="ORF">E1898_12670</name>
</gene>
<reference evidence="2 3" key="1">
    <citation type="submission" date="2019-03" db="EMBL/GenBank/DDBJ databases">
        <title>Algoriphagus aquimaris sp. nov., isolated form marine sediment in Pohang, Korea.</title>
        <authorList>
            <person name="Kim J."/>
            <person name="Yoon S.-H."/>
            <person name="Lee S.-S."/>
        </authorList>
    </citation>
    <scope>NUCLEOTIDE SEQUENCE [LARGE SCALE GENOMIC DNA]</scope>
    <source>
        <strain evidence="2 3">F21</strain>
    </source>
</reference>
<dbReference type="Proteomes" id="UP000295438">
    <property type="component" value="Unassembled WGS sequence"/>
</dbReference>
<dbReference type="EMBL" id="SMUW01000035">
    <property type="protein sequence ID" value="TDK43455.1"/>
    <property type="molecule type" value="Genomic_DNA"/>
</dbReference>
<feature type="chain" id="PRO_5020528520" description="Outer membrane protein beta-barrel domain-containing protein" evidence="1">
    <location>
        <begin position="21"/>
        <end position="187"/>
    </location>
</feature>
<keyword evidence="1" id="KW-0732">Signal</keyword>
<name>A0A4R5UWH5_9BACT</name>
<evidence type="ECO:0000313" key="3">
    <source>
        <dbReference type="Proteomes" id="UP000295438"/>
    </source>
</evidence>